<dbReference type="GO" id="GO:0008270">
    <property type="term" value="F:zinc ion binding"/>
    <property type="evidence" value="ECO:0007669"/>
    <property type="project" value="UniProtKB-UniRule"/>
</dbReference>
<comment type="function">
    <text evidence="7">Negatively regulates transcription of bacterial ribonucleotide reductase nrd genes and operons by binding to NrdR-boxes.</text>
</comment>
<accession>A0A0G0Q2C0</accession>
<sequence length="154" mass="18265">MKCPVCYHADTKVVDSRVASDGFSIRRRRECLKCGFRFSTYEELEILDLTIVKSDGRRESYNREKLIRGLKRALEKRPITEDVFKKLVHQVERDLQILKKEEVTSDKVGFFVMKHLKKIDKIAYIRFASVYQSFKDVAEFKRELNKLVNNNEKK</sequence>
<evidence type="ECO:0000259" key="8">
    <source>
        <dbReference type="PROSITE" id="PS51161"/>
    </source>
</evidence>
<dbReference type="PROSITE" id="PS51161">
    <property type="entry name" value="ATP_CONE"/>
    <property type="match status" value="1"/>
</dbReference>
<keyword evidence="1 7" id="KW-0678">Repressor</keyword>
<dbReference type="HAMAP" id="MF_00440">
    <property type="entry name" value="NrdR"/>
    <property type="match status" value="1"/>
</dbReference>
<dbReference type="AlphaFoldDB" id="A0A0G0Q2C0"/>
<dbReference type="NCBIfam" id="TIGR00244">
    <property type="entry name" value="transcriptional regulator NrdR"/>
    <property type="match status" value="1"/>
</dbReference>
<comment type="cofactor">
    <cofactor evidence="7">
        <name>Zn(2+)</name>
        <dbReference type="ChEBI" id="CHEBI:29105"/>
    </cofactor>
    <text evidence="7">Binds 1 zinc ion.</text>
</comment>
<evidence type="ECO:0000256" key="3">
    <source>
        <dbReference type="ARBA" id="ARBA00022840"/>
    </source>
</evidence>
<dbReference type="PATRIC" id="fig|1618642.3.peg.919"/>
<keyword evidence="4 7" id="KW-0805">Transcription regulation</keyword>
<dbReference type="InterPro" id="IPR005144">
    <property type="entry name" value="ATP-cone_dom"/>
</dbReference>
<keyword evidence="3 7" id="KW-0067">ATP-binding</keyword>
<keyword evidence="7" id="KW-0863">Zinc-finger</keyword>
<keyword evidence="6 7" id="KW-0804">Transcription</keyword>
<dbReference type="Pfam" id="PF03477">
    <property type="entry name" value="ATP-cone"/>
    <property type="match status" value="1"/>
</dbReference>
<dbReference type="InterPro" id="IPR055173">
    <property type="entry name" value="NrdR-like_N"/>
</dbReference>
<evidence type="ECO:0000313" key="10">
    <source>
        <dbReference type="Proteomes" id="UP000034137"/>
    </source>
</evidence>
<dbReference type="Proteomes" id="UP000034137">
    <property type="component" value="Unassembled WGS sequence"/>
</dbReference>
<dbReference type="GO" id="GO:0045892">
    <property type="term" value="P:negative regulation of DNA-templated transcription"/>
    <property type="evidence" value="ECO:0007669"/>
    <property type="project" value="UniProtKB-UniRule"/>
</dbReference>
<comment type="similarity">
    <text evidence="7">Belongs to the NrdR family.</text>
</comment>
<dbReference type="PANTHER" id="PTHR30455">
    <property type="entry name" value="TRANSCRIPTIONAL REPRESSOR NRDR"/>
    <property type="match status" value="1"/>
</dbReference>
<comment type="caution">
    <text evidence="9">The sequence shown here is derived from an EMBL/GenBank/DDBJ whole genome shotgun (WGS) entry which is preliminary data.</text>
</comment>
<evidence type="ECO:0000256" key="1">
    <source>
        <dbReference type="ARBA" id="ARBA00022491"/>
    </source>
</evidence>
<name>A0A0G0Q2C0_9BACT</name>
<protein>
    <recommendedName>
        <fullName evidence="7">Transcriptional repressor NrdR</fullName>
    </recommendedName>
</protein>
<evidence type="ECO:0000256" key="7">
    <source>
        <dbReference type="HAMAP-Rule" id="MF_00440"/>
    </source>
</evidence>
<gene>
    <name evidence="7" type="primary">nrdR</name>
    <name evidence="9" type="ORF">UT64_C0058G0004</name>
</gene>
<dbReference type="GO" id="GO:0003677">
    <property type="term" value="F:DNA binding"/>
    <property type="evidence" value="ECO:0007669"/>
    <property type="project" value="UniProtKB-KW"/>
</dbReference>
<feature type="zinc finger region" evidence="7">
    <location>
        <begin position="3"/>
        <end position="34"/>
    </location>
</feature>
<evidence type="ECO:0000313" key="9">
    <source>
        <dbReference type="EMBL" id="KKR31511.1"/>
    </source>
</evidence>
<keyword evidence="2 7" id="KW-0547">Nucleotide-binding</keyword>
<evidence type="ECO:0000256" key="5">
    <source>
        <dbReference type="ARBA" id="ARBA00023125"/>
    </source>
</evidence>
<organism evidence="9 10">
    <name type="scientific">Candidatus Falkowbacteria bacterium GW2011_GWF2_39_8</name>
    <dbReference type="NCBI Taxonomy" id="1618642"/>
    <lineage>
        <taxon>Bacteria</taxon>
        <taxon>Candidatus Falkowiibacteriota</taxon>
    </lineage>
</organism>
<dbReference type="Pfam" id="PF22811">
    <property type="entry name" value="Zn_ribbon_NrdR"/>
    <property type="match status" value="1"/>
</dbReference>
<dbReference type="PANTHER" id="PTHR30455:SF2">
    <property type="entry name" value="TRANSCRIPTIONAL REPRESSOR NRDR"/>
    <property type="match status" value="1"/>
</dbReference>
<reference evidence="9 10" key="1">
    <citation type="journal article" date="2015" name="Nature">
        <title>rRNA introns, odd ribosomes, and small enigmatic genomes across a large radiation of phyla.</title>
        <authorList>
            <person name="Brown C.T."/>
            <person name="Hug L.A."/>
            <person name="Thomas B.C."/>
            <person name="Sharon I."/>
            <person name="Castelle C.J."/>
            <person name="Singh A."/>
            <person name="Wilkins M.J."/>
            <person name="Williams K.H."/>
            <person name="Banfield J.F."/>
        </authorList>
    </citation>
    <scope>NUCLEOTIDE SEQUENCE [LARGE SCALE GENOMIC DNA]</scope>
</reference>
<feature type="domain" description="ATP-cone" evidence="8">
    <location>
        <begin position="49"/>
        <end position="139"/>
    </location>
</feature>
<evidence type="ECO:0000256" key="4">
    <source>
        <dbReference type="ARBA" id="ARBA00023015"/>
    </source>
</evidence>
<dbReference type="EMBL" id="LBXO01000058">
    <property type="protein sequence ID" value="KKR31511.1"/>
    <property type="molecule type" value="Genomic_DNA"/>
</dbReference>
<dbReference type="GO" id="GO:0005524">
    <property type="term" value="F:ATP binding"/>
    <property type="evidence" value="ECO:0007669"/>
    <property type="project" value="UniProtKB-UniRule"/>
</dbReference>
<dbReference type="InterPro" id="IPR003796">
    <property type="entry name" value="RNR_NrdR-like"/>
</dbReference>
<proteinExistence type="inferred from homology"/>
<evidence type="ECO:0000256" key="6">
    <source>
        <dbReference type="ARBA" id="ARBA00023163"/>
    </source>
</evidence>
<keyword evidence="7" id="KW-0862">Zinc</keyword>
<evidence type="ECO:0000256" key="2">
    <source>
        <dbReference type="ARBA" id="ARBA00022741"/>
    </source>
</evidence>
<keyword evidence="7" id="KW-0479">Metal-binding</keyword>
<keyword evidence="5 7" id="KW-0238">DNA-binding</keyword>